<dbReference type="AlphaFoldDB" id="E6SFG7"/>
<accession>E6SFG7</accession>
<evidence type="ECO:0000313" key="2">
    <source>
        <dbReference type="EMBL" id="ADU46705.1"/>
    </source>
</evidence>
<dbReference type="STRING" id="710696.Intca_0144"/>
<feature type="compositionally biased region" description="Basic and acidic residues" evidence="1">
    <location>
        <begin position="41"/>
        <end position="52"/>
    </location>
</feature>
<proteinExistence type="predicted"/>
<dbReference type="HOGENOM" id="CLU_2916380_0_0_11"/>
<dbReference type="RefSeq" id="WP_013491027.1">
    <property type="nucleotide sequence ID" value="NC_014830.1"/>
</dbReference>
<name>E6SFG7_INTC7</name>
<feature type="compositionally biased region" description="Basic residues" evidence="1">
    <location>
        <begin position="23"/>
        <end position="33"/>
    </location>
</feature>
<gene>
    <name evidence="2" type="ordered locus">Intca_0144</name>
</gene>
<reference evidence="2 3" key="1">
    <citation type="journal article" date="2010" name="Stand. Genomic Sci.">
        <title>Complete genome sequence of Intrasporangium calvum type strain (7 KIP).</title>
        <authorList>
            <person name="Del Rio T.G."/>
            <person name="Chertkov O."/>
            <person name="Yasawong M."/>
            <person name="Lucas S."/>
            <person name="Deshpande S."/>
            <person name="Cheng J.F."/>
            <person name="Detter C."/>
            <person name="Tapia R."/>
            <person name="Han C."/>
            <person name="Goodwin L."/>
            <person name="Pitluck S."/>
            <person name="Liolios K."/>
            <person name="Ivanova N."/>
            <person name="Mavromatis K."/>
            <person name="Pati A."/>
            <person name="Chen A."/>
            <person name="Palaniappan K."/>
            <person name="Land M."/>
            <person name="Hauser L."/>
            <person name="Chang Y.J."/>
            <person name="Jeffries C.D."/>
            <person name="Rohde M."/>
            <person name="Pukall R."/>
            <person name="Sikorski J."/>
            <person name="Goker M."/>
            <person name="Woyke T."/>
            <person name="Bristow J."/>
            <person name="Eisen J.A."/>
            <person name="Markowitz V."/>
            <person name="Hugenholtz P."/>
            <person name="Kyrpides N.C."/>
            <person name="Klenk H.P."/>
            <person name="Lapidus A."/>
        </authorList>
    </citation>
    <scope>NUCLEOTIDE SEQUENCE [LARGE SCALE GENOMIC DNA]</scope>
    <source>
        <strain evidence="3">ATCC 23552 / DSM 43043 / JCM 3097 / NBRC 12989 / 7 KIP</strain>
    </source>
</reference>
<dbReference type="Proteomes" id="UP000008914">
    <property type="component" value="Chromosome"/>
</dbReference>
<keyword evidence="3" id="KW-1185">Reference proteome</keyword>
<evidence type="ECO:0000313" key="3">
    <source>
        <dbReference type="Proteomes" id="UP000008914"/>
    </source>
</evidence>
<dbReference type="EMBL" id="CP002343">
    <property type="protein sequence ID" value="ADU46705.1"/>
    <property type="molecule type" value="Genomic_DNA"/>
</dbReference>
<organism evidence="2 3">
    <name type="scientific">Intrasporangium calvum (strain ATCC 23552 / DSM 43043 / JCM 3097 / NBRC 12989 / NCIMB 10167 / NRRL B-3866 / 7 KIP)</name>
    <dbReference type="NCBI Taxonomy" id="710696"/>
    <lineage>
        <taxon>Bacteria</taxon>
        <taxon>Bacillati</taxon>
        <taxon>Actinomycetota</taxon>
        <taxon>Actinomycetes</taxon>
        <taxon>Micrococcales</taxon>
        <taxon>Intrasporangiaceae</taxon>
        <taxon>Intrasporangium</taxon>
    </lineage>
</organism>
<feature type="region of interest" description="Disordered" evidence="1">
    <location>
        <begin position="22"/>
        <end position="61"/>
    </location>
</feature>
<evidence type="ECO:0000256" key="1">
    <source>
        <dbReference type="SAM" id="MobiDB-lite"/>
    </source>
</evidence>
<sequence>MTSSITLITPEFMKAELEARYGPRPRRSWRRRPASSLAVEARAHRQRTDEAARLAVPARAH</sequence>
<dbReference type="KEGG" id="ica:Intca_0144"/>
<protein>
    <submittedName>
        <fullName evidence="2">Uncharacterized protein</fullName>
    </submittedName>
</protein>